<gene>
    <name evidence="2" type="ORF">LPB19_11935</name>
</gene>
<evidence type="ECO:0008006" key="4">
    <source>
        <dbReference type="Google" id="ProtNLM"/>
    </source>
</evidence>
<dbReference type="Proteomes" id="UP000663555">
    <property type="component" value="Chromosome"/>
</dbReference>
<organism evidence="2 3">
    <name type="scientific">Marinobacter salinisoli</name>
    <dbReference type="NCBI Taxonomy" id="2769486"/>
    <lineage>
        <taxon>Bacteria</taxon>
        <taxon>Pseudomonadati</taxon>
        <taxon>Pseudomonadota</taxon>
        <taxon>Gammaproteobacteria</taxon>
        <taxon>Pseudomonadales</taxon>
        <taxon>Marinobacteraceae</taxon>
        <taxon>Marinobacter</taxon>
    </lineage>
</organism>
<evidence type="ECO:0000313" key="2">
    <source>
        <dbReference type="EMBL" id="QSP93903.1"/>
    </source>
</evidence>
<keyword evidence="1" id="KW-0732">Signal</keyword>
<dbReference type="PROSITE" id="PS51257">
    <property type="entry name" value="PROKAR_LIPOPROTEIN"/>
    <property type="match status" value="1"/>
</dbReference>
<sequence length="418" mass="46303">MLKHPRFIFCACLMAFSCPIQADFAGLKVSGFASVGFSFEGEEELGAFRDNTQRKRPDSDFSLAPDSQAGVQFSYRISPKWQATTQFVLADKAKYDLDSATEWAFIGYSPAPDIDIRAGRMAVDIFKLSEVRRVDYTYLWVRPPLELYGWITPYSIDGVDVAKSFSAGSVYLRAKLQYGSARADIEPPDASRLLQTRFNDLFTASLTGDYRFWSARLSYAQFKIPEATEGQRGLFDAVAGIGNFPGPLGAEANQFATRLADSYGATARYYQAGLSYDDGAYVLDLELARMNSDSYVLPTGNAGYISLGYRVGALTPYVVYSAFEPDRDLVTSTADWSVLGPGGDGLKDFSVAFLNGARIDQHTTSAGVRWDFEQRLALKAQWDRTKVESQAYGLWAFDESPSVDSTVNVFSLSLNYIF</sequence>
<evidence type="ECO:0000313" key="3">
    <source>
        <dbReference type="Proteomes" id="UP000663555"/>
    </source>
</evidence>
<dbReference type="SUPFAM" id="SSF56935">
    <property type="entry name" value="Porins"/>
    <property type="match status" value="1"/>
</dbReference>
<reference evidence="2 3" key="1">
    <citation type="submission" date="2021-03" db="EMBL/GenBank/DDBJ databases">
        <title>Genome sequencing of Marinobacter sp. LPB0319.</title>
        <authorList>
            <person name="Kim J."/>
        </authorList>
    </citation>
    <scope>NUCLEOTIDE SEQUENCE [LARGE SCALE GENOMIC DNA]</scope>
    <source>
        <strain evidence="2 3">LPB0319</strain>
    </source>
</reference>
<evidence type="ECO:0000256" key="1">
    <source>
        <dbReference type="SAM" id="SignalP"/>
    </source>
</evidence>
<feature type="signal peptide" evidence="1">
    <location>
        <begin position="1"/>
        <end position="22"/>
    </location>
</feature>
<keyword evidence="3" id="KW-1185">Reference proteome</keyword>
<protein>
    <recommendedName>
        <fullName evidence="4">Porin domain-containing protein</fullName>
    </recommendedName>
</protein>
<dbReference type="EMBL" id="CP071247">
    <property type="protein sequence ID" value="QSP93903.1"/>
    <property type="molecule type" value="Genomic_DNA"/>
</dbReference>
<dbReference type="Gene3D" id="2.40.160.10">
    <property type="entry name" value="Porin"/>
    <property type="match status" value="1"/>
</dbReference>
<proteinExistence type="predicted"/>
<dbReference type="RefSeq" id="WP_206643125.1">
    <property type="nucleotide sequence ID" value="NZ_CP071247.1"/>
</dbReference>
<feature type="chain" id="PRO_5046169751" description="Porin domain-containing protein" evidence="1">
    <location>
        <begin position="23"/>
        <end position="418"/>
    </location>
</feature>
<dbReference type="InterPro" id="IPR023614">
    <property type="entry name" value="Porin_dom_sf"/>
</dbReference>
<name>A0ABX7MUH3_9GAMM</name>
<accession>A0ABX7MUH3</accession>